<evidence type="ECO:0000313" key="2">
    <source>
        <dbReference type="EMBL" id="AGF88165.1"/>
    </source>
</evidence>
<dbReference type="GeneID" id="16275498"/>
<dbReference type="EMBL" id="KC139517">
    <property type="protein sequence ID" value="AGF88165.1"/>
    <property type="molecule type" value="Genomic_DNA"/>
</dbReference>
<keyword evidence="3" id="KW-1185">Reference proteome</keyword>
<sequence>MSVRLTNAARDEIVKAAVNKSGFPKRIKEARIALEDIKMECWIAAFGGLKAYRRLCDRFETIEEKISELRKSGVNVPSLGSGHTWSNSKLNLAGMQVPSPDMNWVSDKFKELRVIYMYDNKPTLTADNPLVQKFLDAEKALEDLKSSRQQIKDNVQAVVYSVSTTKRLIEVWPESAELIPREVEVVRAGLPAINFESLNASIGIPSEKK</sequence>
<reference evidence="2 3" key="1">
    <citation type="journal article" date="2013" name="BMC Genomics">
        <title>Genomic characterization provides new insight into Salmonella phage diversity.</title>
        <authorList>
            <person name="Moreno Switt A.I."/>
            <person name="Orsi R.H."/>
            <person name="den Bakker H.C."/>
            <person name="Vongkamjan K."/>
            <person name="Altier C."/>
            <person name="Wiedmann M."/>
        </authorList>
    </citation>
    <scope>NUCLEOTIDE SEQUENCE [LARGE SCALE GENOMIC DNA]</scope>
</reference>
<dbReference type="Pfam" id="PF18757">
    <property type="entry name" value="Nmad5"/>
    <property type="match status" value="1"/>
</dbReference>
<dbReference type="KEGG" id="vg:16275498"/>
<dbReference type="Proteomes" id="UP000014990">
    <property type="component" value="Segment"/>
</dbReference>
<gene>
    <name evidence="2" type="ORF">SP058_00250</name>
</gene>
<organism evidence="2 3">
    <name type="scientific">Salmonella phage FSL SP-058</name>
    <dbReference type="NCBI Taxonomy" id="1173761"/>
    <lineage>
        <taxon>Viruses</taxon>
        <taxon>Duplodnaviria</taxon>
        <taxon>Heunggongvirae</taxon>
        <taxon>Uroviricota</taxon>
        <taxon>Caudoviricetes</taxon>
        <taxon>Schitoviridae</taxon>
        <taxon>Humphriesvirinae</taxon>
        <taxon>Ithacavirus</taxon>
        <taxon>Ithacavirus SP058</taxon>
    </lineage>
</organism>
<evidence type="ECO:0000259" key="1">
    <source>
        <dbReference type="Pfam" id="PF18757"/>
    </source>
</evidence>
<dbReference type="InterPro" id="IPR040835">
    <property type="entry name" value="Nmad5"/>
</dbReference>
<accession>S4TSU4</accession>
<protein>
    <recommendedName>
        <fullName evidence="1">Nucleotide modification associated domain-containing protein</fullName>
    </recommendedName>
</protein>
<dbReference type="OrthoDB" id="13402at10239"/>
<name>S4TSU4_9CAUD</name>
<evidence type="ECO:0000313" key="3">
    <source>
        <dbReference type="Proteomes" id="UP000014990"/>
    </source>
</evidence>
<dbReference type="RefSeq" id="YP_008239454.1">
    <property type="nucleotide sequence ID" value="NC_021772.1"/>
</dbReference>
<proteinExistence type="predicted"/>
<feature type="domain" description="Nucleotide modification associated" evidence="1">
    <location>
        <begin position="3"/>
        <end position="205"/>
    </location>
</feature>